<accession>A0A372ZJ78</accession>
<evidence type="ECO:0000256" key="2">
    <source>
        <dbReference type="ARBA" id="ARBA00023125"/>
    </source>
</evidence>
<keyword evidence="6" id="KW-1185">Reference proteome</keyword>
<dbReference type="PANTHER" id="PTHR43132">
    <property type="entry name" value="ARSENICAL RESISTANCE OPERON REPRESSOR ARSR-RELATED"/>
    <property type="match status" value="1"/>
</dbReference>
<dbReference type="Gene3D" id="1.10.10.10">
    <property type="entry name" value="Winged helix-like DNA-binding domain superfamily/Winged helix DNA-binding domain"/>
    <property type="match status" value="1"/>
</dbReference>
<dbReference type="PANTHER" id="PTHR43132:SF8">
    <property type="entry name" value="HTH-TYPE TRANSCRIPTIONAL REGULATOR KMTR"/>
    <property type="match status" value="1"/>
</dbReference>
<keyword evidence="3" id="KW-0804">Transcription</keyword>
<dbReference type="GO" id="GO:0003677">
    <property type="term" value="F:DNA binding"/>
    <property type="evidence" value="ECO:0007669"/>
    <property type="project" value="UniProtKB-KW"/>
</dbReference>
<dbReference type="InterPro" id="IPR051011">
    <property type="entry name" value="Metal_resp_trans_reg"/>
</dbReference>
<comment type="caution">
    <text evidence="5">The sequence shown here is derived from an EMBL/GenBank/DDBJ whole genome shotgun (WGS) entry which is preliminary data.</text>
</comment>
<dbReference type="GO" id="GO:0003700">
    <property type="term" value="F:DNA-binding transcription factor activity"/>
    <property type="evidence" value="ECO:0007669"/>
    <property type="project" value="InterPro"/>
</dbReference>
<dbReference type="InterPro" id="IPR001845">
    <property type="entry name" value="HTH_ArsR_DNA-bd_dom"/>
</dbReference>
<proteinExistence type="predicted"/>
<keyword evidence="2" id="KW-0238">DNA-binding</keyword>
<dbReference type="SUPFAM" id="SSF46785">
    <property type="entry name" value="Winged helix' DNA-binding domain"/>
    <property type="match status" value="1"/>
</dbReference>
<dbReference type="SMART" id="SM00418">
    <property type="entry name" value="HTH_ARSR"/>
    <property type="match status" value="1"/>
</dbReference>
<dbReference type="InterPro" id="IPR036388">
    <property type="entry name" value="WH-like_DNA-bd_sf"/>
</dbReference>
<evidence type="ECO:0000313" key="6">
    <source>
        <dbReference type="Proteomes" id="UP000263377"/>
    </source>
</evidence>
<keyword evidence="1" id="KW-0805">Transcription regulation</keyword>
<feature type="domain" description="HTH arsR-type" evidence="4">
    <location>
        <begin position="246"/>
        <end position="341"/>
    </location>
</feature>
<sequence length="343" mass="37561">MRRCRIRATIATVLRILFGTDDLERLRVAERPDMSMELSLSVHALVSGVRDPRFRAWREQLRASWNPRTALLFDLYTPTAIPEFLAVRRDPGATESATAQAPEAPLRDHLRSVGGERQLSAFARGVAAGDRRARRLLGNVTADYQTRAIDPYRRQIETIVTTEHGRRHRIGEPDRVLGSLHPTVSWRRPVLSFPLAGGCRHDVRLDGRGLLLQPCVFGPRRPVIARFEDPAQQPVLLYPARIGGPLRAEPEPTPSRTLTALLGQTRAAALEAIAAHGPCSTKDLAGHLDISTASASEHATVLADSGLTTKDRTGRSVTHRPTALGHALLAGRVPAPDPEDDPA</sequence>
<dbReference type="Proteomes" id="UP000263377">
    <property type="component" value="Unassembled WGS sequence"/>
</dbReference>
<evidence type="ECO:0000313" key="5">
    <source>
        <dbReference type="EMBL" id="RGD55510.1"/>
    </source>
</evidence>
<name>A0A372ZJ78_9ACTN</name>
<organism evidence="5 6">
    <name type="scientific">Kitasatospora xanthocidica</name>
    <dbReference type="NCBI Taxonomy" id="83382"/>
    <lineage>
        <taxon>Bacteria</taxon>
        <taxon>Bacillati</taxon>
        <taxon>Actinomycetota</taxon>
        <taxon>Actinomycetes</taxon>
        <taxon>Kitasatosporales</taxon>
        <taxon>Streptomycetaceae</taxon>
        <taxon>Kitasatospora</taxon>
    </lineage>
</organism>
<evidence type="ECO:0000256" key="1">
    <source>
        <dbReference type="ARBA" id="ARBA00023015"/>
    </source>
</evidence>
<dbReference type="PROSITE" id="PS50987">
    <property type="entry name" value="HTH_ARSR_2"/>
    <property type="match status" value="1"/>
</dbReference>
<evidence type="ECO:0000256" key="3">
    <source>
        <dbReference type="ARBA" id="ARBA00023163"/>
    </source>
</evidence>
<dbReference type="InterPro" id="IPR036390">
    <property type="entry name" value="WH_DNA-bd_sf"/>
</dbReference>
<dbReference type="AlphaFoldDB" id="A0A372ZJ78"/>
<reference evidence="5 6" key="1">
    <citation type="submission" date="2018-08" db="EMBL/GenBank/DDBJ databases">
        <title>Diversity &amp; Physiological Properties of Lignin-Decomposing Actinobacteria from Soil.</title>
        <authorList>
            <person name="Roh S.G."/>
            <person name="Kim S.B."/>
        </authorList>
    </citation>
    <scope>NUCLEOTIDE SEQUENCE [LARGE SCALE GENOMIC DNA]</scope>
    <source>
        <strain evidence="5 6">MMS17-GH009</strain>
    </source>
</reference>
<gene>
    <name evidence="5" type="ORF">DR950_39810</name>
</gene>
<evidence type="ECO:0000259" key="4">
    <source>
        <dbReference type="PROSITE" id="PS50987"/>
    </source>
</evidence>
<dbReference type="EMBL" id="QVIG01000003">
    <property type="protein sequence ID" value="RGD55510.1"/>
    <property type="molecule type" value="Genomic_DNA"/>
</dbReference>
<protein>
    <recommendedName>
        <fullName evidence="4">HTH arsR-type domain-containing protein</fullName>
    </recommendedName>
</protein>